<evidence type="ECO:0000256" key="5">
    <source>
        <dbReference type="ARBA" id="ARBA00022723"/>
    </source>
</evidence>
<keyword evidence="6" id="KW-0732">Signal</keyword>
<evidence type="ECO:0000256" key="4">
    <source>
        <dbReference type="ARBA" id="ARBA00022692"/>
    </source>
</evidence>
<evidence type="ECO:0000259" key="14">
    <source>
        <dbReference type="PROSITE" id="PS50835"/>
    </source>
</evidence>
<dbReference type="PANTHER" id="PTHR13407:SF1">
    <property type="entry name" value="E3 UBIQUITIN LIGASE RNF121"/>
    <property type="match status" value="1"/>
</dbReference>
<dbReference type="GeneID" id="105303664"/>
<sequence>MAAVVEMEVGGGAAGERELDEVDMSHLSPEEQWRVEHARMHAKHRGHEAMHAEMVLILIATLVVAQLLLVQWKQRHPRSYNMVTLFQMWVVPLYFTVKLHWWRFLVIWILFSAVTAFVTFRATRKPLVQTTPRLVYKWFLLIYKISYATGIVGYMAVMFTLFGLNLLFKIKPEDAMDFGISLLFYGLYYGVLERDFAEMCADYMASTIGRRGSHHIHRASTPTPDTYIVTMRQNWIPDPSTLWVLLLCVHIIFHSARATPIPQATTAATASAGVAKDSCPTWPLMLPAAKRCPALEVTWPEVEIPLNGTLTLSCTACSRFPHFSILYWLGNGSFIEHLPGRLREGSTSRERRGTSTQLWKALVLEELSPALRSTNFSCVFTDPEHTVQRHVVLAQCLAGLSTVVPTTREASRGSPLPHHPDSEAWLKCHLFI</sequence>
<dbReference type="InterPro" id="IPR055139">
    <property type="entry name" value="IL18BP-like_dom"/>
</dbReference>
<keyword evidence="4 13" id="KW-0812">Transmembrane</keyword>
<dbReference type="Proteomes" id="UP000515202">
    <property type="component" value="Unplaced"/>
</dbReference>
<keyword evidence="3" id="KW-0964">Secreted</keyword>
<reference evidence="16" key="1">
    <citation type="submission" date="2025-08" db="UniProtKB">
        <authorList>
            <consortium name="RefSeq"/>
        </authorList>
    </citation>
    <scope>IDENTIFICATION</scope>
    <source>
        <tissue evidence="16">Kidney</tissue>
    </source>
</reference>
<keyword evidence="10" id="KW-0325">Glycoprotein</keyword>
<evidence type="ECO:0000256" key="11">
    <source>
        <dbReference type="ARBA" id="ARBA00023319"/>
    </source>
</evidence>
<evidence type="ECO:0000256" key="8">
    <source>
        <dbReference type="ARBA" id="ARBA00023136"/>
    </source>
</evidence>
<evidence type="ECO:0000256" key="2">
    <source>
        <dbReference type="ARBA" id="ARBA00004613"/>
    </source>
</evidence>
<dbReference type="GO" id="GO:0005576">
    <property type="term" value="C:extracellular region"/>
    <property type="evidence" value="ECO:0007669"/>
    <property type="project" value="UniProtKB-SubCell"/>
</dbReference>
<feature type="transmembrane region" description="Helical" evidence="13">
    <location>
        <begin position="141"/>
        <end position="163"/>
    </location>
</feature>
<feature type="transmembrane region" description="Helical" evidence="13">
    <location>
        <begin position="101"/>
        <end position="120"/>
    </location>
</feature>
<dbReference type="RefSeq" id="XP_023377463.1">
    <property type="nucleotide sequence ID" value="XM_023521695.1"/>
</dbReference>
<keyword evidence="9" id="KW-1015">Disulfide bond</keyword>
<name>A0A6P6BQU2_PTEVA</name>
<evidence type="ECO:0000256" key="10">
    <source>
        <dbReference type="ARBA" id="ARBA00023180"/>
    </source>
</evidence>
<accession>A0A6P6BQU2</accession>
<evidence type="ECO:0000256" key="1">
    <source>
        <dbReference type="ARBA" id="ARBA00004141"/>
    </source>
</evidence>
<dbReference type="InterPro" id="IPR036179">
    <property type="entry name" value="Ig-like_dom_sf"/>
</dbReference>
<dbReference type="GO" id="GO:0036503">
    <property type="term" value="P:ERAD pathway"/>
    <property type="evidence" value="ECO:0007669"/>
    <property type="project" value="TreeGrafter"/>
</dbReference>
<dbReference type="Gene3D" id="2.60.40.10">
    <property type="entry name" value="Immunoglobulins"/>
    <property type="match status" value="1"/>
</dbReference>
<dbReference type="GO" id="GO:0000139">
    <property type="term" value="C:Golgi membrane"/>
    <property type="evidence" value="ECO:0007669"/>
    <property type="project" value="TreeGrafter"/>
</dbReference>
<keyword evidence="5" id="KW-0479">Metal-binding</keyword>
<evidence type="ECO:0000256" key="13">
    <source>
        <dbReference type="SAM" id="Phobius"/>
    </source>
</evidence>
<organism evidence="15 16">
    <name type="scientific">Pteropus vampyrus</name>
    <name type="common">Large flying fox</name>
    <dbReference type="NCBI Taxonomy" id="132908"/>
    <lineage>
        <taxon>Eukaryota</taxon>
        <taxon>Metazoa</taxon>
        <taxon>Chordata</taxon>
        <taxon>Craniata</taxon>
        <taxon>Vertebrata</taxon>
        <taxon>Euteleostomi</taxon>
        <taxon>Mammalia</taxon>
        <taxon>Eutheria</taxon>
        <taxon>Laurasiatheria</taxon>
        <taxon>Chiroptera</taxon>
        <taxon>Yinpterochiroptera</taxon>
        <taxon>Pteropodoidea</taxon>
        <taxon>Pteropodidae</taxon>
        <taxon>Pteropodinae</taxon>
        <taxon>Pteropus</taxon>
    </lineage>
</organism>
<keyword evidence="11" id="KW-0393">Immunoglobulin domain</keyword>
<feature type="domain" description="Ig-like" evidence="14">
    <location>
        <begin position="293"/>
        <end position="388"/>
    </location>
</feature>
<evidence type="ECO:0000256" key="7">
    <source>
        <dbReference type="ARBA" id="ARBA00022989"/>
    </source>
</evidence>
<dbReference type="PANTHER" id="PTHR13407">
    <property type="entry name" value="RNF121 PROTEIN"/>
    <property type="match status" value="1"/>
</dbReference>
<dbReference type="OrthoDB" id="9904367at2759"/>
<gene>
    <name evidence="16" type="primary">LOC105303664</name>
</gene>
<keyword evidence="8 13" id="KW-0472">Membrane</keyword>
<comment type="subcellular location">
    <subcellularLocation>
        <location evidence="1">Membrane</location>
        <topology evidence="1">Multi-pass membrane protein</topology>
    </subcellularLocation>
    <subcellularLocation>
        <location evidence="2">Secreted</location>
    </subcellularLocation>
</comment>
<keyword evidence="7 13" id="KW-1133">Transmembrane helix</keyword>
<dbReference type="KEGG" id="pvp:105303664"/>
<evidence type="ECO:0000256" key="3">
    <source>
        <dbReference type="ARBA" id="ARBA00022525"/>
    </source>
</evidence>
<dbReference type="GO" id="GO:0046872">
    <property type="term" value="F:metal ion binding"/>
    <property type="evidence" value="ECO:0007669"/>
    <property type="project" value="UniProtKB-KW"/>
</dbReference>
<protein>
    <recommendedName>
        <fullName evidence="12">Interleukin-18-binding protein</fullName>
    </recommendedName>
</protein>
<dbReference type="FunFam" id="2.60.40.10:FF:001297">
    <property type="entry name" value="Interleukin 18 binding protein"/>
    <property type="match status" value="1"/>
</dbReference>
<dbReference type="InterPro" id="IPR007110">
    <property type="entry name" value="Ig-like_dom"/>
</dbReference>
<evidence type="ECO:0000256" key="12">
    <source>
        <dbReference type="ARBA" id="ARBA00070297"/>
    </source>
</evidence>
<evidence type="ECO:0000256" key="9">
    <source>
        <dbReference type="ARBA" id="ARBA00023157"/>
    </source>
</evidence>
<dbReference type="GO" id="GO:0005789">
    <property type="term" value="C:endoplasmic reticulum membrane"/>
    <property type="evidence" value="ECO:0007669"/>
    <property type="project" value="TreeGrafter"/>
</dbReference>
<evidence type="ECO:0000313" key="15">
    <source>
        <dbReference type="Proteomes" id="UP000515202"/>
    </source>
</evidence>
<keyword evidence="15" id="KW-1185">Reference proteome</keyword>
<dbReference type="InterPro" id="IPR040176">
    <property type="entry name" value="RNF121/RNF175"/>
</dbReference>
<evidence type="ECO:0000313" key="16">
    <source>
        <dbReference type="RefSeq" id="XP_023377463.1"/>
    </source>
</evidence>
<dbReference type="PROSITE" id="PS50835">
    <property type="entry name" value="IG_LIKE"/>
    <property type="match status" value="1"/>
</dbReference>
<feature type="transmembrane region" description="Helical" evidence="13">
    <location>
        <begin position="79"/>
        <end position="95"/>
    </location>
</feature>
<evidence type="ECO:0000256" key="6">
    <source>
        <dbReference type="ARBA" id="ARBA00022729"/>
    </source>
</evidence>
<dbReference type="InterPro" id="IPR013783">
    <property type="entry name" value="Ig-like_fold"/>
</dbReference>
<dbReference type="Pfam" id="PF22009">
    <property type="entry name" value="YLDV-IL18BP-like"/>
    <property type="match status" value="1"/>
</dbReference>
<dbReference type="GO" id="GO:0061630">
    <property type="term" value="F:ubiquitin protein ligase activity"/>
    <property type="evidence" value="ECO:0007669"/>
    <property type="project" value="TreeGrafter"/>
</dbReference>
<dbReference type="SUPFAM" id="SSF48726">
    <property type="entry name" value="Immunoglobulin"/>
    <property type="match status" value="1"/>
</dbReference>
<feature type="transmembrane region" description="Helical" evidence="13">
    <location>
        <begin position="54"/>
        <end position="72"/>
    </location>
</feature>
<proteinExistence type="predicted"/>
<dbReference type="AlphaFoldDB" id="A0A6P6BQU2"/>